<dbReference type="InterPro" id="IPR028994">
    <property type="entry name" value="Integrin_alpha_N"/>
</dbReference>
<name>A0A4R4KKQ2_9BACT</name>
<accession>A0A4R4KKQ2</accession>
<dbReference type="Proteomes" id="UP000295706">
    <property type="component" value="Unassembled WGS sequence"/>
</dbReference>
<dbReference type="Pfam" id="PF13517">
    <property type="entry name" value="FG-GAP_3"/>
    <property type="match status" value="4"/>
</dbReference>
<comment type="caution">
    <text evidence="3">The sequence shown here is derived from an EMBL/GenBank/DDBJ whole genome shotgun (WGS) entry which is preliminary data.</text>
</comment>
<proteinExistence type="predicted"/>
<dbReference type="AlphaFoldDB" id="A0A4R4KKQ2"/>
<evidence type="ECO:0000313" key="4">
    <source>
        <dbReference type="Proteomes" id="UP000295706"/>
    </source>
</evidence>
<evidence type="ECO:0000256" key="1">
    <source>
        <dbReference type="ARBA" id="ARBA00022729"/>
    </source>
</evidence>
<dbReference type="InterPro" id="IPR027039">
    <property type="entry name" value="Crtac1"/>
</dbReference>
<dbReference type="SUPFAM" id="SSF69318">
    <property type="entry name" value="Integrin alpha N-terminal domain"/>
    <property type="match status" value="3"/>
</dbReference>
<protein>
    <submittedName>
        <fullName evidence="3">RNA-binding protein</fullName>
    </submittedName>
</protein>
<dbReference type="OrthoDB" id="1488345at2"/>
<dbReference type="PANTHER" id="PTHR16026">
    <property type="entry name" value="CARTILAGE ACIDIC PROTEIN 1"/>
    <property type="match status" value="1"/>
</dbReference>
<sequence>MALVFGSCKKKTVTLFEQMLARQTSLDFVNQLTPSDSLNAFTFTNFYNGAGVGVGDFNNDSLPDLFFAGNQTSSRLFINQGEFKFQDLTESSGVATKDWCTGVSIVDINQDGWDDIYVSVAKHPAFGNSRNLLFINQRTKVPTFREQAREYGLDFDGFTIQTVFFDYDLDGDLDAFLLNTAPDLQNPTYLRPAINNGSYPSTDRLFRNNGKNESGQITFTDVSAQAGIRYEGLGLGVVVSDLNGDGYPDIYCSNDFQSSDILYLNSGNGTFTNVIADAMDHTSLFGMGVDAADLTNDGQIDILQMDMLPEDNFRQKQMLAGQEYDRKEMSISPRYQYQLQYMRNMFQVNTGTNPQTNVPEFSEIGLQAGVAKTDWSWATLLADFDLDTRKDIFITNGYRKNITDRDFITYAEEFSFFGTDQARLQKRDELLSKVPEIKLRNYAFRNASDFNFENVSESWGLDQLSYSNGAVWADLDRDGDLDLVVNTIDSQALVYRNRATELPNKNYLNVLLRGPVNNRKGLGAKITLWTAGNRQVMENWVVRGYASSVEPGFFLGTGGGQTVDSLIIQWPDQRQQRIYSVSANQRLTLDYQDADSPPTAQPEQATPLLTRVQLEGLLFEHFEDQYVDFKQTATLHKMLSRSGFALLKGDVNGDGLEDLFVGGAYRGSNSQVFLQQKSGSFNSIAFPQTSTLGEVSCGAFLDIDNDQDLDLILGFGSTERPFHVPEAYLPQVYVNDGKGNFSKALQNLLPELSVAASKILPFDFDQDGDLDVLITGRQQPGSYPKAVSSYLLRNDSKAGKVQFTDVSQQEGKVFQNLGMVCDVVATDLNQDAYPDLVLVGEWMPILLFLNDKGKGFSAYKQDALTHSSGWWNCVVAADLNGDKRPDFVLGNEGLNTFYRVSETKPAKIIGKDFNGDGKFDPIMGYYLGDKLYPAHPRDALNQQVIQYRKKYLNYGMYAKQSFEDLFTPQDYKDAYTAEAVHMESSVLLSDESGNYRLVALPPQAQQAPVFGIVPHDFNHDGHNDLMLTGNFFPNEVHMGRQDASRGLLVLGNGKGDFKALSKQESGLNIRGDMRGTLMLSTPNRTLFLTAVNSQGIVSHKVTK</sequence>
<gene>
    <name evidence="3" type="ORF">EZE20_06290</name>
</gene>
<evidence type="ECO:0000313" key="3">
    <source>
        <dbReference type="EMBL" id="TDB67586.1"/>
    </source>
</evidence>
<dbReference type="InterPro" id="IPR013517">
    <property type="entry name" value="FG-GAP"/>
</dbReference>
<dbReference type="Gene3D" id="2.130.10.130">
    <property type="entry name" value="Integrin alpha, N-terminal"/>
    <property type="match status" value="4"/>
</dbReference>
<feature type="domain" description="ASPIC/UnbV" evidence="2">
    <location>
        <begin position="521"/>
        <end position="588"/>
    </location>
</feature>
<dbReference type="PANTHER" id="PTHR16026:SF0">
    <property type="entry name" value="CARTILAGE ACIDIC PROTEIN 1"/>
    <property type="match status" value="1"/>
</dbReference>
<organism evidence="3 4">
    <name type="scientific">Arundinibacter roseus</name>
    <dbReference type="NCBI Taxonomy" id="2070510"/>
    <lineage>
        <taxon>Bacteria</taxon>
        <taxon>Pseudomonadati</taxon>
        <taxon>Bacteroidota</taxon>
        <taxon>Cytophagia</taxon>
        <taxon>Cytophagales</taxon>
        <taxon>Spirosomataceae</taxon>
        <taxon>Arundinibacter</taxon>
    </lineage>
</organism>
<evidence type="ECO:0000259" key="2">
    <source>
        <dbReference type="Pfam" id="PF07593"/>
    </source>
</evidence>
<dbReference type="EMBL" id="SMJU01000003">
    <property type="protein sequence ID" value="TDB67586.1"/>
    <property type="molecule type" value="Genomic_DNA"/>
</dbReference>
<reference evidence="3 4" key="1">
    <citation type="submission" date="2019-02" db="EMBL/GenBank/DDBJ databases">
        <title>Arundinibacter roseus gen. nov., sp. nov., a new member of the family Cytophagaceae.</title>
        <authorList>
            <person name="Szuroczki S."/>
            <person name="Khayer B."/>
            <person name="Sproer C."/>
            <person name="Toumi M."/>
            <person name="Szabo A."/>
            <person name="Felfoldi T."/>
            <person name="Schumann P."/>
            <person name="Toth E."/>
        </authorList>
    </citation>
    <scope>NUCLEOTIDE SEQUENCE [LARGE SCALE GENOMIC DNA]</scope>
    <source>
        <strain evidence="3 4">DMA-k-7a</strain>
    </source>
</reference>
<keyword evidence="4" id="KW-1185">Reference proteome</keyword>
<dbReference type="InterPro" id="IPR011519">
    <property type="entry name" value="UnbV_ASPIC"/>
</dbReference>
<dbReference type="Pfam" id="PF07593">
    <property type="entry name" value="UnbV_ASPIC"/>
    <property type="match status" value="1"/>
</dbReference>
<keyword evidence="1" id="KW-0732">Signal</keyword>